<accession>G9BZP9</accession>
<dbReference type="EMBL" id="HQ729976">
    <property type="protein sequence ID" value="ADZ52803.1"/>
    <property type="molecule type" value="mRNA"/>
</dbReference>
<keyword evidence="2 6" id="KW-0349">Heme</keyword>
<dbReference type="Pfam" id="PF00042">
    <property type="entry name" value="Globin"/>
    <property type="match status" value="1"/>
</dbReference>
<evidence type="ECO:0000256" key="4">
    <source>
        <dbReference type="ARBA" id="ARBA00022723"/>
    </source>
</evidence>
<dbReference type="CDD" id="cd01040">
    <property type="entry name" value="Mb-like"/>
    <property type="match status" value="1"/>
</dbReference>
<dbReference type="PROSITE" id="PS01033">
    <property type="entry name" value="GLOBIN"/>
    <property type="match status" value="1"/>
</dbReference>
<dbReference type="GO" id="GO:0046872">
    <property type="term" value="F:metal ion binding"/>
    <property type="evidence" value="ECO:0007669"/>
    <property type="project" value="UniProtKB-KW"/>
</dbReference>
<evidence type="ECO:0000313" key="9">
    <source>
        <dbReference type="EMBL" id="AGA03855.1"/>
    </source>
</evidence>
<dbReference type="GO" id="GO:0019825">
    <property type="term" value="F:oxygen binding"/>
    <property type="evidence" value="ECO:0007669"/>
    <property type="project" value="InterPro"/>
</dbReference>
<organism evidence="8">
    <name type="scientific">Tegillarca granosa</name>
    <name type="common">Malaysian cockle</name>
    <name type="synonym">Anadara granosa</name>
    <dbReference type="NCBI Taxonomy" id="220873"/>
    <lineage>
        <taxon>Eukaryota</taxon>
        <taxon>Metazoa</taxon>
        <taxon>Spiralia</taxon>
        <taxon>Lophotrochozoa</taxon>
        <taxon>Mollusca</taxon>
        <taxon>Bivalvia</taxon>
        <taxon>Autobranchia</taxon>
        <taxon>Pteriomorphia</taxon>
        <taxon>Arcoida</taxon>
        <taxon>Arcoidea</taxon>
        <taxon>Arcidae</taxon>
        <taxon>Tegillarca</taxon>
    </lineage>
</organism>
<keyword evidence="4" id="KW-0479">Metal-binding</keyword>
<dbReference type="AlphaFoldDB" id="G9BZP9"/>
<keyword evidence="1 6" id="KW-0813">Transport</keyword>
<dbReference type="Gene3D" id="1.10.490.10">
    <property type="entry name" value="Globins"/>
    <property type="match status" value="1"/>
</dbReference>
<dbReference type="SUPFAM" id="SSF46458">
    <property type="entry name" value="Globin-like"/>
    <property type="match status" value="1"/>
</dbReference>
<dbReference type="InterPro" id="IPR009050">
    <property type="entry name" value="Globin-like_sf"/>
</dbReference>
<evidence type="ECO:0000256" key="6">
    <source>
        <dbReference type="RuleBase" id="RU000356"/>
    </source>
</evidence>
<dbReference type="EMBL" id="JQ713119">
    <property type="protein sequence ID" value="AGA03855.1"/>
    <property type="molecule type" value="Genomic_DNA"/>
</dbReference>
<reference evidence="8" key="1">
    <citation type="submission" date="2010-12" db="EMBL/GenBank/DDBJ databases">
        <title>Molecular characterization of hemoglobin (HbIIA) from bloody clam, Tegillarca granosa.</title>
        <authorList>
            <person name="Bao Y.B."/>
            <person name="Lin Z.H."/>
            <person name="Wang Q."/>
        </authorList>
    </citation>
    <scope>NUCLEOTIDE SEQUENCE</scope>
</reference>
<gene>
    <name evidence="8" type="primary">HbIIA</name>
</gene>
<sequence length="150" mass="16232">MVDAAVANVCGSDAIKANLRRSWGMLSADIESTGLMLMGNLFALRPDTKSYFTRLGDVQKGKGNSKLRGHAITLTYALNNFVDSLDDPSRLKCVVEKFAVNHINRKISAEAFGAINEPMKETLKARMGSYYSDECAAAWAALVAVVQAAL</sequence>
<dbReference type="GO" id="GO:0020037">
    <property type="term" value="F:heme binding"/>
    <property type="evidence" value="ECO:0007669"/>
    <property type="project" value="InterPro"/>
</dbReference>
<evidence type="ECO:0000256" key="1">
    <source>
        <dbReference type="ARBA" id="ARBA00022448"/>
    </source>
</evidence>
<keyword evidence="3 6" id="KW-0561">Oxygen transport</keyword>
<dbReference type="InterPro" id="IPR012292">
    <property type="entry name" value="Globin/Proto"/>
</dbReference>
<keyword evidence="5" id="KW-0408">Iron</keyword>
<reference evidence="9" key="2">
    <citation type="journal article" date="2013" name="Fish Shellfish Immunol.">
        <title>Polymorphism of the multiple hemoglobins in blood clam Tegillarca granosa and its association with disease resistance to Vibrio parahaemolyticus.</title>
        <authorList>
            <person name="Bao Y."/>
            <person name="Li P."/>
            <person name="Dong Y."/>
            <person name="Xiang R."/>
            <person name="Gu L."/>
            <person name="Yao H."/>
            <person name="Wang Q."/>
            <person name="Lin Z."/>
        </authorList>
    </citation>
    <scope>NUCLEOTIDE SEQUENCE</scope>
</reference>
<dbReference type="InterPro" id="IPR044399">
    <property type="entry name" value="Mb-like_M"/>
</dbReference>
<evidence type="ECO:0000259" key="7">
    <source>
        <dbReference type="PROSITE" id="PS01033"/>
    </source>
</evidence>
<evidence type="ECO:0000313" key="8">
    <source>
        <dbReference type="EMBL" id="ADZ52803.1"/>
    </source>
</evidence>
<evidence type="ECO:0000256" key="3">
    <source>
        <dbReference type="ARBA" id="ARBA00022621"/>
    </source>
</evidence>
<name>G9BZP9_TEGGR</name>
<feature type="domain" description="Globin" evidence="7">
    <location>
        <begin position="10"/>
        <end position="150"/>
    </location>
</feature>
<dbReference type="PANTHER" id="PTHR46458">
    <property type="entry name" value="BLR2807 PROTEIN"/>
    <property type="match status" value="1"/>
</dbReference>
<proteinExistence type="evidence at transcript level"/>
<comment type="similarity">
    <text evidence="6">Belongs to the globin family.</text>
</comment>
<evidence type="ECO:0000256" key="2">
    <source>
        <dbReference type="ARBA" id="ARBA00022617"/>
    </source>
</evidence>
<dbReference type="GO" id="GO:0005344">
    <property type="term" value="F:oxygen carrier activity"/>
    <property type="evidence" value="ECO:0007669"/>
    <property type="project" value="UniProtKB-KW"/>
</dbReference>
<dbReference type="InterPro" id="IPR050532">
    <property type="entry name" value="Globin-like_OT"/>
</dbReference>
<dbReference type="SMR" id="G9BZP9"/>
<protein>
    <submittedName>
        <fullName evidence="8 9">Hemoglobin</fullName>
    </submittedName>
</protein>
<evidence type="ECO:0000256" key="5">
    <source>
        <dbReference type="ARBA" id="ARBA00023004"/>
    </source>
</evidence>
<dbReference type="InterPro" id="IPR000971">
    <property type="entry name" value="Globin"/>
</dbReference>
<dbReference type="PANTHER" id="PTHR46458:SF1">
    <property type="entry name" value="GEO09476P1"/>
    <property type="match status" value="1"/>
</dbReference>